<name>A0A059CR07_EUCGR</name>
<feature type="region of interest" description="Disordered" evidence="2">
    <location>
        <begin position="1"/>
        <end position="27"/>
    </location>
</feature>
<evidence type="ECO:0000313" key="4">
    <source>
        <dbReference type="EMBL" id="KCW80370.1"/>
    </source>
</evidence>
<dbReference type="OrthoDB" id="778717at2759"/>
<comment type="subunit">
    <text evidence="1">Homodimers and heterodimers.</text>
</comment>
<dbReference type="AlphaFoldDB" id="A0A059CR07"/>
<accession>A0A059CR07</accession>
<dbReference type="InterPro" id="IPR033389">
    <property type="entry name" value="AUX/IAA_dom"/>
</dbReference>
<dbReference type="GO" id="GO:0005634">
    <property type="term" value="C:nucleus"/>
    <property type="evidence" value="ECO:0007669"/>
    <property type="project" value="UniProtKB-SubCell"/>
</dbReference>
<feature type="compositionally biased region" description="Polar residues" evidence="2">
    <location>
        <begin position="44"/>
        <end position="54"/>
    </location>
</feature>
<comment type="function">
    <text evidence="1">Aux/IAA proteins are short-lived transcriptional factors that function as repressors of early auxin response genes at low auxin concentrations.</text>
</comment>
<evidence type="ECO:0000259" key="3">
    <source>
        <dbReference type="Pfam" id="PF02309"/>
    </source>
</evidence>
<organism evidence="4">
    <name type="scientific">Eucalyptus grandis</name>
    <name type="common">Flooded gum</name>
    <dbReference type="NCBI Taxonomy" id="71139"/>
    <lineage>
        <taxon>Eukaryota</taxon>
        <taxon>Viridiplantae</taxon>
        <taxon>Streptophyta</taxon>
        <taxon>Embryophyta</taxon>
        <taxon>Tracheophyta</taxon>
        <taxon>Spermatophyta</taxon>
        <taxon>Magnoliopsida</taxon>
        <taxon>eudicotyledons</taxon>
        <taxon>Gunneridae</taxon>
        <taxon>Pentapetalae</taxon>
        <taxon>rosids</taxon>
        <taxon>malvids</taxon>
        <taxon>Myrtales</taxon>
        <taxon>Myrtaceae</taxon>
        <taxon>Myrtoideae</taxon>
        <taxon>Eucalypteae</taxon>
        <taxon>Eucalyptus</taxon>
    </lineage>
</organism>
<dbReference type="KEGG" id="egr:104437025"/>
<evidence type="ECO:0000256" key="2">
    <source>
        <dbReference type="SAM" id="MobiDB-lite"/>
    </source>
</evidence>
<evidence type="ECO:0000256" key="1">
    <source>
        <dbReference type="RuleBase" id="RU004549"/>
    </source>
</evidence>
<sequence length="122" mass="14039">MDLQLGLALPISDHSAKGSEPKDHEGLYKKWANNKRCHGEAFGQYSSGKSQSLAWSGRPNEEDDPSARRSKFYCSLNKFRYSEGADDNDQVVGWPPIQTWRKKFMHGQRPPRRDLYKIVRQA</sequence>
<keyword evidence="1" id="KW-0678">Repressor</keyword>
<protein>
    <recommendedName>
        <fullName evidence="1">Auxin-responsive protein</fullName>
    </recommendedName>
</protein>
<keyword evidence="1" id="KW-0805">Transcription regulation</keyword>
<dbReference type="Gramene" id="KCW80370">
    <property type="protein sequence ID" value="KCW80370"/>
    <property type="gene ID" value="EUGRSUZ_C01732"/>
</dbReference>
<dbReference type="InParanoid" id="A0A059CR07"/>
<dbReference type="EMBL" id="KK198755">
    <property type="protein sequence ID" value="KCW80370.1"/>
    <property type="molecule type" value="Genomic_DNA"/>
</dbReference>
<keyword evidence="1" id="KW-0927">Auxin signaling pathway</keyword>
<keyword evidence="1" id="KW-0804">Transcription</keyword>
<keyword evidence="1" id="KW-0539">Nucleus</keyword>
<comment type="subcellular location">
    <subcellularLocation>
        <location evidence="1">Nucleus</location>
    </subcellularLocation>
</comment>
<proteinExistence type="inferred from homology"/>
<feature type="region of interest" description="Disordered" evidence="2">
    <location>
        <begin position="42"/>
        <end position="67"/>
    </location>
</feature>
<gene>
    <name evidence="4" type="ORF">EUGRSUZ_C01732</name>
</gene>
<reference evidence="4" key="1">
    <citation type="submission" date="2013-07" db="EMBL/GenBank/DDBJ databases">
        <title>The genome of Eucalyptus grandis.</title>
        <authorList>
            <person name="Schmutz J."/>
            <person name="Hayes R."/>
            <person name="Myburg A."/>
            <person name="Tuskan G."/>
            <person name="Grattapaglia D."/>
            <person name="Rokhsar D.S."/>
        </authorList>
    </citation>
    <scope>NUCLEOTIDE SEQUENCE</scope>
    <source>
        <tissue evidence="4">Leaf extractions</tissue>
    </source>
</reference>
<dbReference type="Pfam" id="PF02309">
    <property type="entry name" value="AUX_IAA"/>
    <property type="match status" value="1"/>
</dbReference>
<comment type="similarity">
    <text evidence="1">Belongs to the Aux/IAA family.</text>
</comment>
<feature type="domain" description="AUX/IAA" evidence="3">
    <location>
        <begin position="2"/>
        <end position="109"/>
    </location>
</feature>
<dbReference type="FunCoup" id="A0A059CR07">
    <property type="interactions" value="180"/>
</dbReference>
<feature type="compositionally biased region" description="Basic and acidic residues" evidence="2">
    <location>
        <begin position="14"/>
        <end position="27"/>
    </location>
</feature>
<dbReference type="GO" id="GO:0009734">
    <property type="term" value="P:auxin-activated signaling pathway"/>
    <property type="evidence" value="ECO:0007669"/>
    <property type="project" value="UniProtKB-UniRule"/>
</dbReference>